<dbReference type="AlphaFoldDB" id="A0A9P2TCW4"/>
<dbReference type="Proteomes" id="UP000014184">
    <property type="component" value="Unassembled WGS sequence"/>
</dbReference>
<sequence>MVELARFQEGEAGGNFPSITRWVERVRRGVRAGKRFHRVHMMVTEPLSDYVRFECAWAYRHTVAAGEDVCIIAVPEGQ</sequence>
<name>A0A9P2TCW4_THEFU</name>
<evidence type="ECO:0000313" key="3">
    <source>
        <dbReference type="Proteomes" id="UP000014184"/>
    </source>
</evidence>
<proteinExistence type="predicted"/>
<keyword evidence="3" id="KW-1185">Reference proteome</keyword>
<organism evidence="2 3">
    <name type="scientific">Thermobifida fusca TM51</name>
    <dbReference type="NCBI Taxonomy" id="1169414"/>
    <lineage>
        <taxon>Bacteria</taxon>
        <taxon>Bacillati</taxon>
        <taxon>Actinomycetota</taxon>
        <taxon>Actinomycetes</taxon>
        <taxon>Streptosporangiales</taxon>
        <taxon>Nocardiopsidaceae</taxon>
        <taxon>Thermobifida</taxon>
    </lineage>
</organism>
<reference evidence="2 3" key="1">
    <citation type="journal article" date="2013" name="Genome Announc.">
        <title>Draft Genome Sequence of the Lignocellulose Decomposer Thermobifida fusca Strain TM51.</title>
        <authorList>
            <person name="Toth A."/>
            <person name="Barna T."/>
            <person name="Nagy I."/>
            <person name="Horvath B."/>
            <person name="Nagy I."/>
            <person name="Tancsics A."/>
            <person name="Kriszt B."/>
            <person name="Baka E."/>
            <person name="Fekete C."/>
            <person name="Kukolya J."/>
        </authorList>
    </citation>
    <scope>NUCLEOTIDE SEQUENCE [LARGE SCALE GENOMIC DNA]</scope>
    <source>
        <strain evidence="2 3">TM51</strain>
    </source>
</reference>
<evidence type="ECO:0000259" key="1">
    <source>
        <dbReference type="Pfam" id="PF21806"/>
    </source>
</evidence>
<dbReference type="InterPro" id="IPR049244">
    <property type="entry name" value="DUF6879"/>
</dbReference>
<feature type="domain" description="DUF6879" evidence="1">
    <location>
        <begin position="3"/>
        <end position="73"/>
    </location>
</feature>
<evidence type="ECO:0000313" key="2">
    <source>
        <dbReference type="EMBL" id="EOR72922.1"/>
    </source>
</evidence>
<accession>A0A9P2TCW4</accession>
<dbReference type="Pfam" id="PF21806">
    <property type="entry name" value="DUF6879"/>
    <property type="match status" value="1"/>
</dbReference>
<dbReference type="EMBL" id="AOSG01000001">
    <property type="protein sequence ID" value="EOR72922.1"/>
    <property type="molecule type" value="Genomic_DNA"/>
</dbReference>
<gene>
    <name evidence="2" type="ORF">TM51_00640</name>
</gene>
<protein>
    <recommendedName>
        <fullName evidence="1">DUF6879 domain-containing protein</fullName>
    </recommendedName>
</protein>
<comment type="caution">
    <text evidence="2">The sequence shown here is derived from an EMBL/GenBank/DDBJ whole genome shotgun (WGS) entry which is preliminary data.</text>
</comment>